<dbReference type="EMBL" id="CACRSY010000007">
    <property type="protein sequence ID" value="VYS86379.1"/>
    <property type="molecule type" value="Genomic_DNA"/>
</dbReference>
<dbReference type="AlphaFoldDB" id="A0A6N2S0R0"/>
<protein>
    <submittedName>
        <fullName evidence="2">Uncharacterized protein</fullName>
    </submittedName>
</protein>
<feature type="transmembrane region" description="Helical" evidence="1">
    <location>
        <begin position="6"/>
        <end position="26"/>
    </location>
</feature>
<keyword evidence="1" id="KW-1133">Transmembrane helix</keyword>
<keyword evidence="1" id="KW-0472">Membrane</keyword>
<proteinExistence type="predicted"/>
<reference evidence="2" key="1">
    <citation type="submission" date="2019-11" db="EMBL/GenBank/DDBJ databases">
        <authorList>
            <person name="Feng L."/>
        </authorList>
    </citation>
    <scope>NUCLEOTIDE SEQUENCE</scope>
    <source>
        <strain evidence="2">BhanseniiLFYP23</strain>
    </source>
</reference>
<evidence type="ECO:0000256" key="1">
    <source>
        <dbReference type="SAM" id="Phobius"/>
    </source>
</evidence>
<feature type="transmembrane region" description="Helical" evidence="1">
    <location>
        <begin position="128"/>
        <end position="146"/>
    </location>
</feature>
<evidence type="ECO:0000313" key="2">
    <source>
        <dbReference type="EMBL" id="VYS86379.1"/>
    </source>
</evidence>
<name>A0A6N2S0R0_BLAHA</name>
<feature type="transmembrane region" description="Helical" evidence="1">
    <location>
        <begin position="89"/>
        <end position="108"/>
    </location>
</feature>
<dbReference type="RefSeq" id="WP_156342000.1">
    <property type="nucleotide sequence ID" value="NZ_CACRSY010000007.1"/>
</dbReference>
<accession>A0A6N2S0R0</accession>
<gene>
    <name evidence="2" type="ORF">BHLFYP23_01857</name>
</gene>
<sequence>MEYLIFYYGTCLMGLFSIVSMLAIYTSNKRVLKESKNPTQAKEKWTANFISEHQKLLKDNIQIHNPAVYVMKRMRGRKIGPWSMHQIKGISWITLCLSFLFAGAQFFLLGEGRDKVVRLFPLKAELPAMSLTVFTTIGLGIVLLGLKILTGTGYHEEEIETNLLDYVENRCKEPAKVVPIKKTAKPVENSKKDEVLKEIERGILETAATDNRYAHLLDKEEKAIVKNVVKEFLAGSQKK</sequence>
<organism evidence="2">
    <name type="scientific">Blautia hansenii</name>
    <name type="common">Ruminococcus hansenii</name>
    <dbReference type="NCBI Taxonomy" id="1322"/>
    <lineage>
        <taxon>Bacteria</taxon>
        <taxon>Bacillati</taxon>
        <taxon>Bacillota</taxon>
        <taxon>Clostridia</taxon>
        <taxon>Lachnospirales</taxon>
        <taxon>Lachnospiraceae</taxon>
        <taxon>Blautia</taxon>
    </lineage>
</organism>
<keyword evidence="1" id="KW-0812">Transmembrane</keyword>